<dbReference type="PANTHER" id="PTHR43847:SF1">
    <property type="entry name" value="BLL3993 PROTEIN"/>
    <property type="match status" value="1"/>
</dbReference>
<keyword evidence="3 5" id="KW-1133">Transmembrane helix</keyword>
<protein>
    <recommendedName>
        <fullName evidence="7">Steroid 5-alpha reductase C-terminal domain-containing protein</fullName>
    </recommendedName>
</protein>
<evidence type="ECO:0000256" key="3">
    <source>
        <dbReference type="ARBA" id="ARBA00022989"/>
    </source>
</evidence>
<dbReference type="Pfam" id="PF04191">
    <property type="entry name" value="PEMT"/>
    <property type="match status" value="1"/>
</dbReference>
<dbReference type="GO" id="GO:0012505">
    <property type="term" value="C:endomembrane system"/>
    <property type="evidence" value="ECO:0007669"/>
    <property type="project" value="UniProtKB-SubCell"/>
</dbReference>
<gene>
    <name evidence="6" type="ORF">MNB_SV-14-1411</name>
</gene>
<feature type="transmembrane region" description="Helical" evidence="5">
    <location>
        <begin position="32"/>
        <end position="50"/>
    </location>
</feature>
<evidence type="ECO:0008006" key="7">
    <source>
        <dbReference type="Google" id="ProtNLM"/>
    </source>
</evidence>
<evidence type="ECO:0000256" key="5">
    <source>
        <dbReference type="SAM" id="Phobius"/>
    </source>
</evidence>
<dbReference type="Gene3D" id="1.20.120.1630">
    <property type="match status" value="1"/>
</dbReference>
<organism evidence="6">
    <name type="scientific">hydrothermal vent metagenome</name>
    <dbReference type="NCBI Taxonomy" id="652676"/>
    <lineage>
        <taxon>unclassified sequences</taxon>
        <taxon>metagenomes</taxon>
        <taxon>ecological metagenomes</taxon>
    </lineage>
</organism>
<reference evidence="6" key="1">
    <citation type="submission" date="2016-10" db="EMBL/GenBank/DDBJ databases">
        <authorList>
            <person name="de Groot N.N."/>
        </authorList>
    </citation>
    <scope>NUCLEOTIDE SEQUENCE</scope>
</reference>
<evidence type="ECO:0000313" key="6">
    <source>
        <dbReference type="EMBL" id="SFV64713.1"/>
    </source>
</evidence>
<name>A0A1W1CG93_9ZZZZ</name>
<dbReference type="AlphaFoldDB" id="A0A1W1CG93"/>
<evidence type="ECO:0000256" key="2">
    <source>
        <dbReference type="ARBA" id="ARBA00022692"/>
    </source>
</evidence>
<comment type="subcellular location">
    <subcellularLocation>
        <location evidence="1">Endomembrane system</location>
        <topology evidence="1">Multi-pass membrane protein</topology>
    </subcellularLocation>
</comment>
<evidence type="ECO:0000256" key="4">
    <source>
        <dbReference type="ARBA" id="ARBA00023136"/>
    </source>
</evidence>
<sequence length="147" mass="17025">MTKNKYYPQILVFLQFSLIALIVFFSKGFFSNSLAIIIFIIGLLIGIWALNYNKLGNFNIQPKLKEGSALITTGIYKYIRHPMYLSVLSTMFSFVLSTASLLEVLFFISLLVVLFLKAKLEESLWIKENTEYILYQKKSKLFLPFIL</sequence>
<dbReference type="InterPro" id="IPR007318">
    <property type="entry name" value="Phopholipid_MeTrfase"/>
</dbReference>
<dbReference type="PANTHER" id="PTHR43847">
    <property type="entry name" value="BLL3993 PROTEIN"/>
    <property type="match status" value="1"/>
</dbReference>
<dbReference type="EMBL" id="FPHN01000173">
    <property type="protein sequence ID" value="SFV64713.1"/>
    <property type="molecule type" value="Genomic_DNA"/>
</dbReference>
<proteinExistence type="predicted"/>
<feature type="transmembrane region" description="Helical" evidence="5">
    <location>
        <begin position="91"/>
        <end position="116"/>
    </location>
</feature>
<feature type="transmembrane region" description="Helical" evidence="5">
    <location>
        <begin position="6"/>
        <end position="25"/>
    </location>
</feature>
<evidence type="ECO:0000256" key="1">
    <source>
        <dbReference type="ARBA" id="ARBA00004127"/>
    </source>
</evidence>
<dbReference type="InterPro" id="IPR052527">
    <property type="entry name" value="Metal_cation-efflux_comp"/>
</dbReference>
<accession>A0A1W1CG93</accession>
<keyword evidence="2 5" id="KW-0812">Transmembrane</keyword>
<keyword evidence="4 5" id="KW-0472">Membrane</keyword>